<protein>
    <submittedName>
        <fullName evidence="1">Uncharacterized protein</fullName>
    </submittedName>
</protein>
<name>A0ABQ3NC80_9BACI</name>
<sequence length="98" mass="11978">MSLLFEILSYIFDSFGQDHSLDTRRIDQHIKELNNYPWFKVIYDDEKYHKLFFVNRGVRKYLQSKFRVKRIIKSKRAQMKFIKFLQQQTIKGGRNGEI</sequence>
<comment type="caution">
    <text evidence="1">The sequence shown here is derived from an EMBL/GenBank/DDBJ whole genome shotgun (WGS) entry which is preliminary data.</text>
</comment>
<evidence type="ECO:0000313" key="2">
    <source>
        <dbReference type="Proteomes" id="UP000637074"/>
    </source>
</evidence>
<keyword evidence="2" id="KW-1185">Reference proteome</keyword>
<organism evidence="1 2">
    <name type="scientific">Neobacillus kokaensis</name>
    <dbReference type="NCBI Taxonomy" id="2759023"/>
    <lineage>
        <taxon>Bacteria</taxon>
        <taxon>Bacillati</taxon>
        <taxon>Bacillota</taxon>
        <taxon>Bacilli</taxon>
        <taxon>Bacillales</taxon>
        <taxon>Bacillaceae</taxon>
        <taxon>Neobacillus</taxon>
    </lineage>
</organism>
<gene>
    <name evidence="1" type="ORF">AM1BK_50500</name>
</gene>
<dbReference type="RefSeq" id="WP_191277155.1">
    <property type="nucleotide sequence ID" value="NZ_BNDS01000044.1"/>
</dbReference>
<evidence type="ECO:0000313" key="1">
    <source>
        <dbReference type="EMBL" id="GHI01508.1"/>
    </source>
</evidence>
<accession>A0ABQ3NC80</accession>
<dbReference type="Proteomes" id="UP000637074">
    <property type="component" value="Unassembled WGS sequence"/>
</dbReference>
<reference evidence="1 2" key="1">
    <citation type="journal article" date="2022" name="Int. J. Syst. Evol. Microbiol.">
        <title>Neobacillus kokaensis sp. nov., isolated from soil.</title>
        <authorList>
            <person name="Yuki K."/>
            <person name="Matsubara H."/>
            <person name="Yamaguchi S."/>
        </authorList>
    </citation>
    <scope>NUCLEOTIDE SEQUENCE [LARGE SCALE GENOMIC DNA]</scope>
    <source>
        <strain evidence="1 2">LOB 377</strain>
    </source>
</reference>
<proteinExistence type="predicted"/>
<dbReference type="EMBL" id="BNDS01000044">
    <property type="protein sequence ID" value="GHI01508.1"/>
    <property type="molecule type" value="Genomic_DNA"/>
</dbReference>